<proteinExistence type="predicted"/>
<keyword evidence="1" id="KW-0677">Repeat</keyword>
<protein>
    <submittedName>
        <fullName evidence="2">HEAT repeat-containing protein 6</fullName>
    </submittedName>
</protein>
<comment type="caution">
    <text evidence="2">The sequence shown here is derived from an EMBL/GenBank/DDBJ whole genome shotgun (WGS) entry which is preliminary data.</text>
</comment>
<gene>
    <name evidence="2" type="primary">heatr6</name>
    <name evidence="2" type="ORF">CEXT_16891</name>
</gene>
<dbReference type="InterPro" id="IPR052107">
    <property type="entry name" value="HEAT6"/>
</dbReference>
<dbReference type="InterPro" id="IPR016024">
    <property type="entry name" value="ARM-type_fold"/>
</dbReference>
<dbReference type="PANTHER" id="PTHR13366">
    <property type="entry name" value="MALARIA ANTIGEN-RELATED"/>
    <property type="match status" value="1"/>
</dbReference>
<evidence type="ECO:0000313" key="2">
    <source>
        <dbReference type="EMBL" id="GIX88106.1"/>
    </source>
</evidence>
<accession>A0AAV4NX05</accession>
<dbReference type="Gene3D" id="1.25.10.10">
    <property type="entry name" value="Leucine-rich Repeat Variant"/>
    <property type="match status" value="1"/>
</dbReference>
<sequence>MNSDQIPVEIQDLMLSSDSNDSAMKANNSLNNESSDDYSLPWIIELCKDNILNEEPLPIQIQSLQLLCSVVGKCFQKSYFIHNYFFTLIEDIVFFCLNDQDISIQLHGAKLLDIVGRSVNIVTDVEFRKALESAVSILWWNILMGTAFLKCLTNDDAKTLQFVCCDCLSTLPCSGFEKLPPRSQITYLTILLGLTSDSNPNVRGAAIRCLGLYCLFPSLIQDASFLEDVSSILIKSVDDSNVNVRFKASWSLGNLCDALFVNKDEILRNEAISPTFFFIQ</sequence>
<reference evidence="2 3" key="1">
    <citation type="submission" date="2021-06" db="EMBL/GenBank/DDBJ databases">
        <title>Caerostris extrusa draft genome.</title>
        <authorList>
            <person name="Kono N."/>
            <person name="Arakawa K."/>
        </authorList>
    </citation>
    <scope>NUCLEOTIDE SEQUENCE [LARGE SCALE GENOMIC DNA]</scope>
</reference>
<evidence type="ECO:0000313" key="3">
    <source>
        <dbReference type="Proteomes" id="UP001054945"/>
    </source>
</evidence>
<dbReference type="InterPro" id="IPR000357">
    <property type="entry name" value="HEAT"/>
</dbReference>
<dbReference type="AlphaFoldDB" id="A0AAV4NX05"/>
<dbReference type="Proteomes" id="UP001054945">
    <property type="component" value="Unassembled WGS sequence"/>
</dbReference>
<keyword evidence="3" id="KW-1185">Reference proteome</keyword>
<dbReference type="SUPFAM" id="SSF48371">
    <property type="entry name" value="ARM repeat"/>
    <property type="match status" value="1"/>
</dbReference>
<dbReference type="EMBL" id="BPLR01021293">
    <property type="protein sequence ID" value="GIX88106.1"/>
    <property type="molecule type" value="Genomic_DNA"/>
</dbReference>
<dbReference type="PANTHER" id="PTHR13366:SF0">
    <property type="entry name" value="HEAT REPEAT-CONTAINING PROTEIN 6"/>
    <property type="match status" value="1"/>
</dbReference>
<evidence type="ECO:0000256" key="1">
    <source>
        <dbReference type="ARBA" id="ARBA00022737"/>
    </source>
</evidence>
<organism evidence="2 3">
    <name type="scientific">Caerostris extrusa</name>
    <name type="common">Bark spider</name>
    <name type="synonym">Caerostris bankana</name>
    <dbReference type="NCBI Taxonomy" id="172846"/>
    <lineage>
        <taxon>Eukaryota</taxon>
        <taxon>Metazoa</taxon>
        <taxon>Ecdysozoa</taxon>
        <taxon>Arthropoda</taxon>
        <taxon>Chelicerata</taxon>
        <taxon>Arachnida</taxon>
        <taxon>Araneae</taxon>
        <taxon>Araneomorphae</taxon>
        <taxon>Entelegynae</taxon>
        <taxon>Araneoidea</taxon>
        <taxon>Araneidae</taxon>
        <taxon>Caerostris</taxon>
    </lineage>
</organism>
<name>A0AAV4NX05_CAEEX</name>
<dbReference type="InterPro" id="IPR011989">
    <property type="entry name" value="ARM-like"/>
</dbReference>
<dbReference type="Pfam" id="PF02985">
    <property type="entry name" value="HEAT"/>
    <property type="match status" value="1"/>
</dbReference>